<organism evidence="2 3">
    <name type="scientific">Colocasia esculenta</name>
    <name type="common">Wild taro</name>
    <name type="synonym">Arum esculentum</name>
    <dbReference type="NCBI Taxonomy" id="4460"/>
    <lineage>
        <taxon>Eukaryota</taxon>
        <taxon>Viridiplantae</taxon>
        <taxon>Streptophyta</taxon>
        <taxon>Embryophyta</taxon>
        <taxon>Tracheophyta</taxon>
        <taxon>Spermatophyta</taxon>
        <taxon>Magnoliopsida</taxon>
        <taxon>Liliopsida</taxon>
        <taxon>Araceae</taxon>
        <taxon>Aroideae</taxon>
        <taxon>Colocasieae</taxon>
        <taxon>Colocasia</taxon>
    </lineage>
</organism>
<name>A0A843VB57_COLES</name>
<dbReference type="InterPro" id="IPR017853">
    <property type="entry name" value="GH"/>
</dbReference>
<evidence type="ECO:0000313" key="3">
    <source>
        <dbReference type="Proteomes" id="UP000652761"/>
    </source>
</evidence>
<dbReference type="OrthoDB" id="3012298at2759"/>
<dbReference type="PANTHER" id="PTHR46476">
    <property type="entry name" value="CHITINASE 2-LIKE"/>
    <property type="match status" value="1"/>
</dbReference>
<dbReference type="PANTHER" id="PTHR46476:SF13">
    <property type="entry name" value="2, PUTATIVE, EXPRESSED-RELATED"/>
    <property type="match status" value="1"/>
</dbReference>
<accession>A0A843VB57</accession>
<reference evidence="2" key="1">
    <citation type="submission" date="2017-07" db="EMBL/GenBank/DDBJ databases">
        <title>Taro Niue Genome Assembly and Annotation.</title>
        <authorList>
            <person name="Atibalentja N."/>
            <person name="Keating K."/>
            <person name="Fields C.J."/>
        </authorList>
    </citation>
    <scope>NUCLEOTIDE SEQUENCE</scope>
    <source>
        <strain evidence="2">Niue_2</strain>
        <tissue evidence="2">Leaf</tissue>
    </source>
</reference>
<feature type="signal peptide" evidence="1">
    <location>
        <begin position="1"/>
        <end position="25"/>
    </location>
</feature>
<dbReference type="AlphaFoldDB" id="A0A843VB57"/>
<dbReference type="Proteomes" id="UP000652761">
    <property type="component" value="Unassembled WGS sequence"/>
</dbReference>
<dbReference type="SUPFAM" id="SSF51445">
    <property type="entry name" value="(Trans)glycosidases"/>
    <property type="match status" value="1"/>
</dbReference>
<evidence type="ECO:0000256" key="1">
    <source>
        <dbReference type="SAM" id="SignalP"/>
    </source>
</evidence>
<dbReference type="EMBL" id="NMUH01001589">
    <property type="protein sequence ID" value="MQL93691.1"/>
    <property type="molecule type" value="Genomic_DNA"/>
</dbReference>
<keyword evidence="3" id="KW-1185">Reference proteome</keyword>
<keyword evidence="1" id="KW-0732">Signal</keyword>
<sequence length="201" mass="22678">MSLSELLCPLVFLQILPTLVPLTQVTQDFKLFRTYKGAAFLDNRTDSIRHVKPCSDVPIDPRVCFHFILSFVIDYNSSGSNNSSSYTTPTHGRFDVFWDSKYGWLVDYVNFQFYAYGNGTTVPQFLRYFETQSDKYRGATLLVSYISDGSRGGLPPGHGFFSACNRLKLQGNLHGIFVWSADDSKANGFKSRSLSSMPYPV</sequence>
<protein>
    <recommendedName>
        <fullName evidence="4">Chitinase</fullName>
    </recommendedName>
</protein>
<feature type="chain" id="PRO_5032698869" description="Chitinase" evidence="1">
    <location>
        <begin position="26"/>
        <end position="201"/>
    </location>
</feature>
<evidence type="ECO:0008006" key="4">
    <source>
        <dbReference type="Google" id="ProtNLM"/>
    </source>
</evidence>
<proteinExistence type="predicted"/>
<gene>
    <name evidence="2" type="ORF">Taro_026349</name>
</gene>
<evidence type="ECO:0000313" key="2">
    <source>
        <dbReference type="EMBL" id="MQL93691.1"/>
    </source>
</evidence>
<comment type="caution">
    <text evidence="2">The sequence shown here is derived from an EMBL/GenBank/DDBJ whole genome shotgun (WGS) entry which is preliminary data.</text>
</comment>
<dbReference type="Gene3D" id="3.20.20.80">
    <property type="entry name" value="Glycosidases"/>
    <property type="match status" value="1"/>
</dbReference>